<evidence type="ECO:0000313" key="3">
    <source>
        <dbReference type="Proteomes" id="UP000570595"/>
    </source>
</evidence>
<dbReference type="AlphaFoldDB" id="A0A7J6M0B0"/>
<sequence>MSFRPSAVTQVVTEQERWELHSSKSWMESPIALTELVWRTSMRGVRDERLWAKLSKRAVLMSVHMGHRELTTCLLGFAKIRYRDPKLLQSISPAILKNISEFDTLELALLLGAYRRLEYRRIDQIELLTNENPQLRWSSEPFLVGLVLHGMAKVDLRHSGSLKILSRAFTHHCRRYAELQRQEDVTDEIVEVVPKDAAGVWGAETKLSWGLKPTHKAARMTMSKLIGDESSGNMHPMLAQGGRMALERLGHIGGFYSKLRTDHNFVVSTLAVGLNALARLDWRSRKMRLYAEQAVAARLRRALQLDNAVDRTKGRDNDTFDMQSLSLLVQSLVSLADELPSTSVLRDLFSLASTSPMGVMARRLHTKEVGSNQVPAGQLAQLRVFKNACQILKCCRPNAVEEMFQDSVFGVDIRQFFEAALANTKAPTRRIRPRWANEIYWLLKDHMKVRVKSRSLVDNECMDILMHADPRGVDPGETTMDEDTPGRAKKRKIRRYEVVVECLGPYAFYADSTRRTSVSKLHQRLLELQGYVVMAIPYYEWRELKSLDDKLLYLYSLGRKVYKRIKEKEELTQKEAAKGMTVSFNTAEVQAAMPEDDWWSSDSDCCDEGVYLSTGLIRHAEGVHKLSPLMVEGDPRPSATVLSELTANLMEDYHQDDEEKG</sequence>
<gene>
    <name evidence="2" type="ORF">FOZ61_000304</name>
</gene>
<dbReference type="OrthoDB" id="385235at2759"/>
<dbReference type="Pfam" id="PF08373">
    <property type="entry name" value="RAP"/>
    <property type="match status" value="1"/>
</dbReference>
<feature type="domain" description="RAP" evidence="1">
    <location>
        <begin position="498"/>
        <end position="556"/>
    </location>
</feature>
<proteinExistence type="predicted"/>
<reference evidence="2 3" key="1">
    <citation type="submission" date="2020-04" db="EMBL/GenBank/DDBJ databases">
        <title>Perkinsus olseni comparative genomics.</title>
        <authorList>
            <person name="Bogema D.R."/>
        </authorList>
    </citation>
    <scope>NUCLEOTIDE SEQUENCE [LARGE SCALE GENOMIC DNA]</scope>
    <source>
        <strain evidence="2">ATCC PRA-179</strain>
    </source>
</reference>
<protein>
    <recommendedName>
        <fullName evidence="1">RAP domain-containing protein</fullName>
    </recommendedName>
</protein>
<dbReference type="SMART" id="SM00952">
    <property type="entry name" value="RAP"/>
    <property type="match status" value="1"/>
</dbReference>
<evidence type="ECO:0000313" key="2">
    <source>
        <dbReference type="EMBL" id="KAF4664988.1"/>
    </source>
</evidence>
<dbReference type="InterPro" id="IPR013584">
    <property type="entry name" value="RAP"/>
</dbReference>
<dbReference type="Proteomes" id="UP000570595">
    <property type="component" value="Unassembled WGS sequence"/>
</dbReference>
<comment type="caution">
    <text evidence="2">The sequence shown here is derived from an EMBL/GenBank/DDBJ whole genome shotgun (WGS) entry which is preliminary data.</text>
</comment>
<organism evidence="2 3">
    <name type="scientific">Perkinsus olseni</name>
    <name type="common">Perkinsus atlanticus</name>
    <dbReference type="NCBI Taxonomy" id="32597"/>
    <lineage>
        <taxon>Eukaryota</taxon>
        <taxon>Sar</taxon>
        <taxon>Alveolata</taxon>
        <taxon>Perkinsozoa</taxon>
        <taxon>Perkinsea</taxon>
        <taxon>Perkinsida</taxon>
        <taxon>Perkinsidae</taxon>
        <taxon>Perkinsus</taxon>
    </lineage>
</organism>
<evidence type="ECO:0000259" key="1">
    <source>
        <dbReference type="PROSITE" id="PS51286"/>
    </source>
</evidence>
<dbReference type="EMBL" id="JABAHT010000104">
    <property type="protein sequence ID" value="KAF4664988.1"/>
    <property type="molecule type" value="Genomic_DNA"/>
</dbReference>
<dbReference type="PROSITE" id="PS51286">
    <property type="entry name" value="RAP"/>
    <property type="match status" value="1"/>
</dbReference>
<accession>A0A7J6M0B0</accession>
<name>A0A7J6M0B0_PEROL</name>